<feature type="transmembrane region" description="Helical" evidence="1">
    <location>
        <begin position="31"/>
        <end position="50"/>
    </location>
</feature>
<dbReference type="GO" id="GO:0003964">
    <property type="term" value="F:RNA-directed DNA polymerase activity"/>
    <property type="evidence" value="ECO:0007669"/>
    <property type="project" value="UniProtKB-KW"/>
</dbReference>
<keyword evidence="3" id="KW-1185">Reference proteome</keyword>
<dbReference type="AlphaFoldDB" id="A0A9K3LG57"/>
<reference evidence="2" key="2">
    <citation type="submission" date="2021-04" db="EMBL/GenBank/DDBJ databases">
        <authorList>
            <person name="Podell S."/>
        </authorList>
    </citation>
    <scope>NUCLEOTIDE SEQUENCE</scope>
    <source>
        <strain evidence="2">Hildebrandi</strain>
    </source>
</reference>
<keyword evidence="2" id="KW-0695">RNA-directed DNA polymerase</keyword>
<accession>A0A9K3LG57</accession>
<proteinExistence type="predicted"/>
<name>A0A9K3LG57_9STRA</name>
<evidence type="ECO:0000313" key="2">
    <source>
        <dbReference type="EMBL" id="KAG7361760.1"/>
    </source>
</evidence>
<reference evidence="2" key="1">
    <citation type="journal article" date="2021" name="Sci. Rep.">
        <title>Diploid genomic architecture of Nitzschia inconspicua, an elite biomass production diatom.</title>
        <authorList>
            <person name="Oliver A."/>
            <person name="Podell S."/>
            <person name="Pinowska A."/>
            <person name="Traller J.C."/>
            <person name="Smith S.R."/>
            <person name="McClure R."/>
            <person name="Beliaev A."/>
            <person name="Bohutskyi P."/>
            <person name="Hill E.A."/>
            <person name="Rabines A."/>
            <person name="Zheng H."/>
            <person name="Allen L.Z."/>
            <person name="Kuo A."/>
            <person name="Grigoriev I.V."/>
            <person name="Allen A.E."/>
            <person name="Hazlebeck D."/>
            <person name="Allen E.E."/>
        </authorList>
    </citation>
    <scope>NUCLEOTIDE SEQUENCE</scope>
    <source>
        <strain evidence="2">Hildebrandi</strain>
    </source>
</reference>
<dbReference type="OrthoDB" id="43295at2759"/>
<keyword evidence="2" id="KW-0808">Transferase</keyword>
<keyword evidence="1" id="KW-0472">Membrane</keyword>
<protein>
    <submittedName>
        <fullName evidence="2">Reverse transcriptase RNA-dependent DNA polymerase</fullName>
    </submittedName>
</protein>
<gene>
    <name evidence="2" type="ORF">IV203_036861</name>
</gene>
<keyword evidence="1" id="KW-1133">Transmembrane helix</keyword>
<comment type="caution">
    <text evidence="2">The sequence shown here is derived from an EMBL/GenBank/DDBJ whole genome shotgun (WGS) entry which is preliminary data.</text>
</comment>
<evidence type="ECO:0000256" key="1">
    <source>
        <dbReference type="SAM" id="Phobius"/>
    </source>
</evidence>
<evidence type="ECO:0000313" key="3">
    <source>
        <dbReference type="Proteomes" id="UP000693970"/>
    </source>
</evidence>
<organism evidence="2 3">
    <name type="scientific">Nitzschia inconspicua</name>
    <dbReference type="NCBI Taxonomy" id="303405"/>
    <lineage>
        <taxon>Eukaryota</taxon>
        <taxon>Sar</taxon>
        <taxon>Stramenopiles</taxon>
        <taxon>Ochrophyta</taxon>
        <taxon>Bacillariophyta</taxon>
        <taxon>Bacillariophyceae</taxon>
        <taxon>Bacillariophycidae</taxon>
        <taxon>Bacillariales</taxon>
        <taxon>Bacillariaceae</taxon>
        <taxon>Nitzschia</taxon>
    </lineage>
</organism>
<dbReference type="Proteomes" id="UP000693970">
    <property type="component" value="Unassembled WGS sequence"/>
</dbReference>
<keyword evidence="1" id="KW-0812">Transmembrane</keyword>
<dbReference type="EMBL" id="JAGRRH010000013">
    <property type="protein sequence ID" value="KAG7361760.1"/>
    <property type="molecule type" value="Genomic_DNA"/>
</dbReference>
<sequence length="137" mass="15931">MKLEGPLVQILCKINPTCTKYLIKVKGQKVLYVHLIKALYGMLVSAMLFYKKLKQDLIEYGFEINPYDPCVANKMVNGKQLTVTWHVDDLKVSHMQPSVVTEFMQWVKTMYGKIREVKITRGKVHEYLGMKLIYNSD</sequence>
<keyword evidence="2" id="KW-0548">Nucleotidyltransferase</keyword>